<evidence type="ECO:0000313" key="11">
    <source>
        <dbReference type="EMBL" id="STO98228.1"/>
    </source>
</evidence>
<feature type="transmembrane region" description="Helical" evidence="9">
    <location>
        <begin position="39"/>
        <end position="61"/>
    </location>
</feature>
<evidence type="ECO:0000256" key="9">
    <source>
        <dbReference type="RuleBase" id="RU369079"/>
    </source>
</evidence>
<dbReference type="EMBL" id="UGHD01000003">
    <property type="protein sequence ID" value="STO98228.1"/>
    <property type="molecule type" value="Genomic_DNA"/>
</dbReference>
<evidence type="ECO:0000256" key="6">
    <source>
        <dbReference type="ARBA" id="ARBA00022989"/>
    </source>
</evidence>
<dbReference type="PANTHER" id="PTHR35011">
    <property type="entry name" value="2,3-DIKETO-L-GULONATE TRAP TRANSPORTER SMALL PERMEASE PROTEIN YIAM"/>
    <property type="match status" value="1"/>
</dbReference>
<protein>
    <recommendedName>
        <fullName evidence="9">TRAP transporter small permease protein</fullName>
    </recommendedName>
</protein>
<dbReference type="InterPro" id="IPR007387">
    <property type="entry name" value="TRAP_DctQ"/>
</dbReference>
<feature type="transmembrane region" description="Helical" evidence="9">
    <location>
        <begin position="73"/>
        <end position="89"/>
    </location>
</feature>
<comment type="function">
    <text evidence="9">Part of the tripartite ATP-independent periplasmic (TRAP) transport system.</text>
</comment>
<comment type="subunit">
    <text evidence="9">The complex comprises the extracytoplasmic solute receptor protein and the two transmembrane proteins.</text>
</comment>
<reference evidence="11 12" key="1">
    <citation type="submission" date="2018-06" db="EMBL/GenBank/DDBJ databases">
        <authorList>
            <consortium name="Pathogen Informatics"/>
            <person name="Doyle S."/>
        </authorList>
    </citation>
    <scope>NUCLEOTIDE SEQUENCE [LARGE SCALE GENOMIC DNA]</scope>
    <source>
        <strain evidence="11 12">NCTC11645</strain>
    </source>
</reference>
<keyword evidence="7 9" id="KW-0472">Membrane</keyword>
<evidence type="ECO:0000256" key="1">
    <source>
        <dbReference type="ARBA" id="ARBA00004429"/>
    </source>
</evidence>
<sequence>MQNSNTKLNLEATTEPENMLPETRLSRALDSALLRIGNAFSWVWVILMLVIITNVLMRYLLGEGRIEFEELQWHLYALGWLVGLSYCMVTDSHVRVDLLRDRFSLKTQAVIELFGLVILLLPFLALVFWYAVPFFLYAWELGEVSAAPGGLPYRWAMKAVLLLAFCLLTVAAVSRLSRICALLFQPCEPLSKADKQQESSSWK</sequence>
<evidence type="ECO:0000256" key="7">
    <source>
        <dbReference type="ARBA" id="ARBA00023136"/>
    </source>
</evidence>
<dbReference type="RefSeq" id="WP_114995570.1">
    <property type="nucleotide sequence ID" value="NZ_CABMOB010000001.1"/>
</dbReference>
<dbReference type="GO" id="GO:0005886">
    <property type="term" value="C:plasma membrane"/>
    <property type="evidence" value="ECO:0007669"/>
    <property type="project" value="UniProtKB-SubCell"/>
</dbReference>
<organism evidence="11 12">
    <name type="scientific">Grimontia hollisae</name>
    <name type="common">Vibrio hollisae</name>
    <dbReference type="NCBI Taxonomy" id="673"/>
    <lineage>
        <taxon>Bacteria</taxon>
        <taxon>Pseudomonadati</taxon>
        <taxon>Pseudomonadota</taxon>
        <taxon>Gammaproteobacteria</taxon>
        <taxon>Vibrionales</taxon>
        <taxon>Vibrionaceae</taxon>
        <taxon>Grimontia</taxon>
    </lineage>
</organism>
<dbReference type="GO" id="GO:0022857">
    <property type="term" value="F:transmembrane transporter activity"/>
    <property type="evidence" value="ECO:0007669"/>
    <property type="project" value="UniProtKB-UniRule"/>
</dbReference>
<feature type="transmembrane region" description="Helical" evidence="9">
    <location>
        <begin position="152"/>
        <end position="173"/>
    </location>
</feature>
<keyword evidence="5 9" id="KW-0812">Transmembrane</keyword>
<gene>
    <name evidence="11" type="ORF">NCTC11645_03212</name>
</gene>
<evidence type="ECO:0000256" key="3">
    <source>
        <dbReference type="ARBA" id="ARBA00022475"/>
    </source>
</evidence>
<keyword evidence="6 9" id="KW-1133">Transmembrane helix</keyword>
<feature type="domain" description="Tripartite ATP-independent periplasmic transporters DctQ component" evidence="10">
    <location>
        <begin position="47"/>
        <end position="178"/>
    </location>
</feature>
<dbReference type="STRING" id="673.AL542_01045"/>
<comment type="subcellular location">
    <subcellularLocation>
        <location evidence="1 9">Cell inner membrane</location>
        <topology evidence="1 9">Multi-pass membrane protein</topology>
    </subcellularLocation>
</comment>
<dbReference type="Pfam" id="PF04290">
    <property type="entry name" value="DctQ"/>
    <property type="match status" value="1"/>
</dbReference>
<keyword evidence="4 9" id="KW-0997">Cell inner membrane</keyword>
<dbReference type="PANTHER" id="PTHR35011:SF4">
    <property type="entry name" value="SLL1102 PROTEIN"/>
    <property type="match status" value="1"/>
</dbReference>
<evidence type="ECO:0000256" key="5">
    <source>
        <dbReference type="ARBA" id="ARBA00022692"/>
    </source>
</evidence>
<evidence type="ECO:0000256" key="4">
    <source>
        <dbReference type="ARBA" id="ARBA00022519"/>
    </source>
</evidence>
<keyword evidence="2 9" id="KW-0813">Transport</keyword>
<evidence type="ECO:0000259" key="10">
    <source>
        <dbReference type="Pfam" id="PF04290"/>
    </source>
</evidence>
<proteinExistence type="inferred from homology"/>
<comment type="similarity">
    <text evidence="8 9">Belongs to the TRAP transporter small permease family.</text>
</comment>
<accession>A0A377J773</accession>
<dbReference type="Proteomes" id="UP000254512">
    <property type="component" value="Unassembled WGS sequence"/>
</dbReference>
<evidence type="ECO:0000256" key="2">
    <source>
        <dbReference type="ARBA" id="ARBA00022448"/>
    </source>
</evidence>
<name>A0A377J773_GRIHO</name>
<dbReference type="AlphaFoldDB" id="A0A377J773"/>
<keyword evidence="3" id="KW-1003">Cell membrane</keyword>
<feature type="transmembrane region" description="Helical" evidence="9">
    <location>
        <begin position="110"/>
        <end position="132"/>
    </location>
</feature>
<evidence type="ECO:0000256" key="8">
    <source>
        <dbReference type="ARBA" id="ARBA00038436"/>
    </source>
</evidence>
<evidence type="ECO:0000313" key="12">
    <source>
        <dbReference type="Proteomes" id="UP000254512"/>
    </source>
</evidence>
<dbReference type="InterPro" id="IPR055348">
    <property type="entry name" value="DctQ"/>
</dbReference>